<dbReference type="PIRSF" id="PIRSF036431">
    <property type="entry name" value="STHK_DctB"/>
    <property type="match status" value="1"/>
</dbReference>
<evidence type="ECO:0000256" key="7">
    <source>
        <dbReference type="ARBA" id="ARBA00022692"/>
    </source>
</evidence>
<dbReference type="Proteomes" id="UP001621714">
    <property type="component" value="Unassembled WGS sequence"/>
</dbReference>
<keyword evidence="7 16" id="KW-0812">Transmembrane</keyword>
<dbReference type="InterPro" id="IPR003594">
    <property type="entry name" value="HATPase_dom"/>
</dbReference>
<dbReference type="EC" id="2.7.13.3" evidence="3"/>
<dbReference type="PANTHER" id="PTHR43065">
    <property type="entry name" value="SENSOR HISTIDINE KINASE"/>
    <property type="match status" value="1"/>
</dbReference>
<dbReference type="PANTHER" id="PTHR43065:SF46">
    <property type="entry name" value="C4-DICARBOXYLATE TRANSPORT SENSOR PROTEIN DCTB"/>
    <property type="match status" value="1"/>
</dbReference>
<keyword evidence="6" id="KW-0808">Transferase</keyword>
<feature type="region of interest" description="Disordered" evidence="15">
    <location>
        <begin position="608"/>
        <end position="663"/>
    </location>
</feature>
<keyword evidence="8" id="KW-0547">Nucleotide-binding</keyword>
<comment type="caution">
    <text evidence="18">The sequence shown here is derived from an EMBL/GenBank/DDBJ whole genome shotgun (WGS) entry which is preliminary data.</text>
</comment>
<feature type="compositionally biased region" description="Polar residues" evidence="15">
    <location>
        <begin position="637"/>
        <end position="663"/>
    </location>
</feature>
<evidence type="ECO:0000256" key="3">
    <source>
        <dbReference type="ARBA" id="ARBA00012438"/>
    </source>
</evidence>
<reference evidence="18 19" key="1">
    <citation type="submission" date="2024-02" db="EMBL/GenBank/DDBJ databases">
        <title>Marinospirillum sp. MEB 164 isolated from Lonar lake sediment.</title>
        <authorList>
            <person name="Joshi A."/>
            <person name="Thite S."/>
        </authorList>
    </citation>
    <scope>NUCLEOTIDE SEQUENCE [LARGE SCALE GENOMIC DNA]</scope>
    <source>
        <strain evidence="18 19">MEB164</strain>
    </source>
</reference>
<dbReference type="CDD" id="cd00082">
    <property type="entry name" value="HisKA"/>
    <property type="match status" value="1"/>
</dbReference>
<evidence type="ECO:0000256" key="6">
    <source>
        <dbReference type="ARBA" id="ARBA00022679"/>
    </source>
</evidence>
<evidence type="ECO:0000256" key="14">
    <source>
        <dbReference type="SAM" id="Coils"/>
    </source>
</evidence>
<dbReference type="InterPro" id="IPR017055">
    <property type="entry name" value="Sig_transdc_His_kinase_DctB"/>
</dbReference>
<keyword evidence="19" id="KW-1185">Reference proteome</keyword>
<sequence>MNQSTHLSSSLPTARRQPLLLLLLALLLALSLWPITQSVWNKELQQLQEQTHNELLLHVTGLRGKLAQYEYLAQLLTEKEDLRPLLLAPNAAENWQQLNQRLDRFRAISEASDIYLMDAQGWTLAASNWWRPDSFIGQNFAFRPYFQQAMQGQQGRFFGLGTTSGARGYYFSYPVFDADTPIGVLVVKIEIHAIEEPWRDPLGELLVTDEDGVIFISSRPEWRLLTLQPLEQQRRQHIQHSLQYAGRQLRPLAIEYLAEFDEQSRRVRLSLSREEERDYLMMRYALPELDWTVHIIKDLTPLYRRVLLSGLLTGLIFLALILLALFIDQRRHAQQEKRLWQQQAHRQLQKAHSQLEQRVHERTADLSASNQRLLQEIQRHQKTEAQLRSAQKELIQAAKLALLGEMAASINHEINQPLSALRSYSQNAVTLIERGQLETAQDNLAIILELTDRMAEISAQLRVFSRQSEQKLSCVSLQAACRYALRLYATPLAQGKIHLEQDLPEAELLAWADMVSVEQILVNLISNALHAVQDQPQPWIKISARAANRQQVVLQVWDQGGGIDPAHLDDLFTPFYTRKESGLGLGLSISSRLAQALQGQLSAANHWHGQLSGQGQPSGAVFTLTLPRFDGDPDTPLSPSTRNRSASGTPPQQARSHSSEPSV</sequence>
<dbReference type="InterPro" id="IPR033479">
    <property type="entry name" value="dCache_1"/>
</dbReference>
<evidence type="ECO:0000256" key="2">
    <source>
        <dbReference type="ARBA" id="ARBA00004651"/>
    </source>
</evidence>
<dbReference type="SMART" id="SM00387">
    <property type="entry name" value="HATPase_c"/>
    <property type="match status" value="1"/>
</dbReference>
<dbReference type="Pfam" id="PF00512">
    <property type="entry name" value="HisKA"/>
    <property type="match status" value="1"/>
</dbReference>
<dbReference type="Pfam" id="PF02743">
    <property type="entry name" value="dCache_1"/>
    <property type="match status" value="1"/>
</dbReference>
<dbReference type="EMBL" id="JBANFI010000003">
    <property type="protein sequence ID" value="MFK7160697.1"/>
    <property type="molecule type" value="Genomic_DNA"/>
</dbReference>
<evidence type="ECO:0000256" key="13">
    <source>
        <dbReference type="ARBA" id="ARBA00023136"/>
    </source>
</evidence>
<dbReference type="InterPro" id="IPR005467">
    <property type="entry name" value="His_kinase_dom"/>
</dbReference>
<evidence type="ECO:0000256" key="1">
    <source>
        <dbReference type="ARBA" id="ARBA00000085"/>
    </source>
</evidence>
<comment type="subcellular location">
    <subcellularLocation>
        <location evidence="2">Cell membrane</location>
        <topology evidence="2">Multi-pass membrane protein</topology>
    </subcellularLocation>
</comment>
<feature type="domain" description="Histidine kinase" evidence="17">
    <location>
        <begin position="409"/>
        <end position="630"/>
    </location>
</feature>
<keyword evidence="4" id="KW-1003">Cell membrane</keyword>
<dbReference type="Gene3D" id="1.10.287.130">
    <property type="match status" value="1"/>
</dbReference>
<evidence type="ECO:0000256" key="10">
    <source>
        <dbReference type="ARBA" id="ARBA00022840"/>
    </source>
</evidence>
<keyword evidence="11 16" id="KW-1133">Transmembrane helix</keyword>
<dbReference type="Gene3D" id="3.30.565.10">
    <property type="entry name" value="Histidine kinase-like ATPase, C-terminal domain"/>
    <property type="match status" value="1"/>
</dbReference>
<dbReference type="RefSeq" id="WP_405338656.1">
    <property type="nucleotide sequence ID" value="NZ_JBANFI010000003.1"/>
</dbReference>
<evidence type="ECO:0000256" key="16">
    <source>
        <dbReference type="SAM" id="Phobius"/>
    </source>
</evidence>
<evidence type="ECO:0000256" key="15">
    <source>
        <dbReference type="SAM" id="MobiDB-lite"/>
    </source>
</evidence>
<keyword evidence="14" id="KW-0175">Coiled coil</keyword>
<evidence type="ECO:0000256" key="11">
    <source>
        <dbReference type="ARBA" id="ARBA00022989"/>
    </source>
</evidence>
<dbReference type="PRINTS" id="PR00344">
    <property type="entry name" value="BCTRLSENSOR"/>
</dbReference>
<name>A0ABW8PWM6_9GAMM</name>
<keyword evidence="12" id="KW-0902">Two-component regulatory system</keyword>
<evidence type="ECO:0000256" key="9">
    <source>
        <dbReference type="ARBA" id="ARBA00022777"/>
    </source>
</evidence>
<evidence type="ECO:0000256" key="12">
    <source>
        <dbReference type="ARBA" id="ARBA00023012"/>
    </source>
</evidence>
<evidence type="ECO:0000256" key="8">
    <source>
        <dbReference type="ARBA" id="ARBA00022741"/>
    </source>
</evidence>
<dbReference type="InterPro" id="IPR003661">
    <property type="entry name" value="HisK_dim/P_dom"/>
</dbReference>
<dbReference type="InterPro" id="IPR004358">
    <property type="entry name" value="Sig_transdc_His_kin-like_C"/>
</dbReference>
<evidence type="ECO:0000259" key="17">
    <source>
        <dbReference type="PROSITE" id="PS50109"/>
    </source>
</evidence>
<dbReference type="InterPro" id="IPR036890">
    <property type="entry name" value="HATPase_C_sf"/>
</dbReference>
<dbReference type="GO" id="GO:0005524">
    <property type="term" value="F:ATP binding"/>
    <property type="evidence" value="ECO:0007669"/>
    <property type="project" value="UniProtKB-KW"/>
</dbReference>
<dbReference type="InterPro" id="IPR029151">
    <property type="entry name" value="Sensor-like_sf"/>
</dbReference>
<comment type="catalytic activity">
    <reaction evidence="1">
        <text>ATP + protein L-histidine = ADP + protein N-phospho-L-histidine.</text>
        <dbReference type="EC" id="2.7.13.3"/>
    </reaction>
</comment>
<keyword evidence="10 18" id="KW-0067">ATP-binding</keyword>
<evidence type="ECO:0000256" key="5">
    <source>
        <dbReference type="ARBA" id="ARBA00022553"/>
    </source>
</evidence>
<dbReference type="SUPFAM" id="SSF55874">
    <property type="entry name" value="ATPase domain of HSP90 chaperone/DNA topoisomerase II/histidine kinase"/>
    <property type="match status" value="1"/>
</dbReference>
<dbReference type="Pfam" id="PF02518">
    <property type="entry name" value="HATPase_c"/>
    <property type="match status" value="1"/>
</dbReference>
<accession>A0ABW8PWM6</accession>
<dbReference type="SUPFAM" id="SSF103190">
    <property type="entry name" value="Sensory domain-like"/>
    <property type="match status" value="1"/>
</dbReference>
<evidence type="ECO:0000313" key="18">
    <source>
        <dbReference type="EMBL" id="MFK7160697.1"/>
    </source>
</evidence>
<dbReference type="SMART" id="SM00388">
    <property type="entry name" value="HisKA"/>
    <property type="match status" value="1"/>
</dbReference>
<dbReference type="SUPFAM" id="SSF47384">
    <property type="entry name" value="Homodimeric domain of signal transducing histidine kinase"/>
    <property type="match status" value="1"/>
</dbReference>
<proteinExistence type="predicted"/>
<keyword evidence="13 16" id="KW-0472">Membrane</keyword>
<keyword evidence="9" id="KW-0418">Kinase</keyword>
<keyword evidence="5" id="KW-0597">Phosphoprotein</keyword>
<protein>
    <recommendedName>
        <fullName evidence="3">histidine kinase</fullName>
        <ecNumber evidence="3">2.7.13.3</ecNumber>
    </recommendedName>
</protein>
<dbReference type="PROSITE" id="PS50109">
    <property type="entry name" value="HIS_KIN"/>
    <property type="match status" value="1"/>
</dbReference>
<organism evidence="18 19">
    <name type="scientific">Marinospirillum alkalitolerans</name>
    <dbReference type="NCBI Taxonomy" id="3123374"/>
    <lineage>
        <taxon>Bacteria</taxon>
        <taxon>Pseudomonadati</taxon>
        <taxon>Pseudomonadota</taxon>
        <taxon>Gammaproteobacteria</taxon>
        <taxon>Oceanospirillales</taxon>
        <taxon>Oceanospirillaceae</taxon>
        <taxon>Marinospirillum</taxon>
    </lineage>
</organism>
<gene>
    <name evidence="18" type="ORF">V6U78_06565</name>
</gene>
<feature type="transmembrane region" description="Helical" evidence="16">
    <location>
        <begin position="306"/>
        <end position="327"/>
    </location>
</feature>
<evidence type="ECO:0000313" key="19">
    <source>
        <dbReference type="Proteomes" id="UP001621714"/>
    </source>
</evidence>
<dbReference type="InterPro" id="IPR036097">
    <property type="entry name" value="HisK_dim/P_sf"/>
</dbReference>
<dbReference type="CDD" id="cd12914">
    <property type="entry name" value="PDC1_DGC_like"/>
    <property type="match status" value="1"/>
</dbReference>
<evidence type="ECO:0000256" key="4">
    <source>
        <dbReference type="ARBA" id="ARBA00022475"/>
    </source>
</evidence>
<dbReference type="Gene3D" id="3.30.450.20">
    <property type="entry name" value="PAS domain"/>
    <property type="match status" value="2"/>
</dbReference>
<feature type="coiled-coil region" evidence="14">
    <location>
        <begin position="370"/>
        <end position="400"/>
    </location>
</feature>